<dbReference type="InterPro" id="IPR021109">
    <property type="entry name" value="Peptidase_aspartic_dom_sf"/>
</dbReference>
<dbReference type="EMBL" id="LYXE01000066">
    <property type="protein sequence ID" value="PDV99613.1"/>
    <property type="molecule type" value="Genomic_DNA"/>
</dbReference>
<dbReference type="Gene3D" id="2.40.70.10">
    <property type="entry name" value="Acid Proteases"/>
    <property type="match status" value="2"/>
</dbReference>
<name>A0A2H3KN65_9CHLR</name>
<dbReference type="PROSITE" id="PS00141">
    <property type="entry name" value="ASP_PROTEASE"/>
    <property type="match status" value="1"/>
</dbReference>
<evidence type="ECO:0000313" key="1">
    <source>
        <dbReference type="EMBL" id="PDV99613.1"/>
    </source>
</evidence>
<reference evidence="1 2" key="1">
    <citation type="submission" date="2016-05" db="EMBL/GenBank/DDBJ databases">
        <authorList>
            <person name="Lavstsen T."/>
            <person name="Jespersen J.S."/>
        </authorList>
    </citation>
    <scope>NUCLEOTIDE SEQUENCE [LARGE SCALE GENOMIC DNA]</scope>
    <source>
        <strain evidence="1 2">B7-9</strain>
    </source>
</reference>
<dbReference type="SUPFAM" id="SSF50630">
    <property type="entry name" value="Acid proteases"/>
    <property type="match status" value="1"/>
</dbReference>
<dbReference type="InterPro" id="IPR001969">
    <property type="entry name" value="Aspartic_peptidase_AS"/>
</dbReference>
<accession>A0A2H3KN65</accession>
<proteinExistence type="predicted"/>
<dbReference type="GO" id="GO:0006508">
    <property type="term" value="P:proteolysis"/>
    <property type="evidence" value="ECO:0007669"/>
    <property type="project" value="InterPro"/>
</dbReference>
<dbReference type="GO" id="GO:0004190">
    <property type="term" value="F:aspartic-type endopeptidase activity"/>
    <property type="evidence" value="ECO:0007669"/>
    <property type="project" value="InterPro"/>
</dbReference>
<dbReference type="RefSeq" id="WP_097651778.1">
    <property type="nucleotide sequence ID" value="NZ_LYXE01000066.1"/>
</dbReference>
<keyword evidence="2" id="KW-1185">Reference proteome</keyword>
<organism evidence="1 2">
    <name type="scientific">Candidatus Chloroploca asiatica</name>
    <dbReference type="NCBI Taxonomy" id="1506545"/>
    <lineage>
        <taxon>Bacteria</taxon>
        <taxon>Bacillati</taxon>
        <taxon>Chloroflexota</taxon>
        <taxon>Chloroflexia</taxon>
        <taxon>Chloroflexales</taxon>
        <taxon>Chloroflexineae</taxon>
        <taxon>Oscillochloridaceae</taxon>
        <taxon>Candidatus Chloroploca</taxon>
    </lineage>
</organism>
<dbReference type="Pfam" id="PF13650">
    <property type="entry name" value="Asp_protease_2"/>
    <property type="match status" value="1"/>
</dbReference>
<comment type="caution">
    <text evidence="1">The sequence shown here is derived from an EMBL/GenBank/DDBJ whole genome shotgun (WGS) entry which is preliminary data.</text>
</comment>
<dbReference type="Proteomes" id="UP000220922">
    <property type="component" value="Unassembled WGS sequence"/>
</dbReference>
<evidence type="ECO:0000313" key="2">
    <source>
        <dbReference type="Proteomes" id="UP000220922"/>
    </source>
</evidence>
<protein>
    <recommendedName>
        <fullName evidence="3">Peptidase A2 domain-containing protein</fullName>
    </recommendedName>
</protein>
<evidence type="ECO:0008006" key="3">
    <source>
        <dbReference type="Google" id="ProtNLM"/>
    </source>
</evidence>
<dbReference type="OrthoDB" id="7184860at2"/>
<gene>
    <name evidence="1" type="ORF">A9Q02_11745</name>
</gene>
<sequence length="297" mass="31819">MLDDHTTLHFPPSGIAELPLLFAPQVIRCVAAGPGGHPLTVLLDTGTDPSAIDLSLARRLDLRLGDFALGSDAASDAVHFTESVLPWLRLGELELRDLYGVALDLRQAPFKVDLVLGYNVLSQLTLTIDYAAGRLRLCHPDLEPPMPGPGGAVLPLRFFEHFPALDGAALLCLNQPDQAHPVPLPLPLLTIDTGSNGALTLSPDLADLAGLRRGTAEVDEGRGFVERVTTLHGVASALRLGPFELKAIELDAPESGRGDFGRGGRANLGNRLLARFQRMTLDYRRAVCVLESPTEPS</sequence>
<dbReference type="AlphaFoldDB" id="A0A2H3KN65"/>